<accession>A0A1H0KD33</accession>
<dbReference type="PANTHER" id="PTHR33930">
    <property type="entry name" value="ALKYL HYDROPEROXIDE REDUCTASE AHPD"/>
    <property type="match status" value="1"/>
</dbReference>
<dbReference type="EMBL" id="FNGY01000016">
    <property type="protein sequence ID" value="SDO53723.1"/>
    <property type="molecule type" value="Genomic_DNA"/>
</dbReference>
<dbReference type="PANTHER" id="PTHR33930:SF2">
    <property type="entry name" value="BLR3452 PROTEIN"/>
    <property type="match status" value="1"/>
</dbReference>
<evidence type="ECO:0000313" key="3">
    <source>
        <dbReference type="Proteomes" id="UP000183200"/>
    </source>
</evidence>
<dbReference type="GO" id="GO:0051920">
    <property type="term" value="F:peroxiredoxin activity"/>
    <property type="evidence" value="ECO:0007669"/>
    <property type="project" value="InterPro"/>
</dbReference>
<dbReference type="Pfam" id="PF02627">
    <property type="entry name" value="CMD"/>
    <property type="match status" value="1"/>
</dbReference>
<dbReference type="NCBIfam" id="TIGR00778">
    <property type="entry name" value="ahpD_dom"/>
    <property type="match status" value="1"/>
</dbReference>
<keyword evidence="2" id="KW-0575">Peroxidase</keyword>
<dbReference type="SUPFAM" id="SSF69118">
    <property type="entry name" value="AhpD-like"/>
    <property type="match status" value="1"/>
</dbReference>
<gene>
    <name evidence="2" type="ORF">SAMN05421820_11619</name>
</gene>
<organism evidence="2 3">
    <name type="scientific">Pedobacter steynii</name>
    <dbReference type="NCBI Taxonomy" id="430522"/>
    <lineage>
        <taxon>Bacteria</taxon>
        <taxon>Pseudomonadati</taxon>
        <taxon>Bacteroidota</taxon>
        <taxon>Sphingobacteriia</taxon>
        <taxon>Sphingobacteriales</taxon>
        <taxon>Sphingobacteriaceae</taxon>
        <taxon>Pedobacter</taxon>
    </lineage>
</organism>
<protein>
    <submittedName>
        <fullName evidence="2">Alkylhydroperoxidase AhpD family core domain-containing protein</fullName>
    </submittedName>
</protein>
<keyword evidence="3" id="KW-1185">Reference proteome</keyword>
<dbReference type="Gene3D" id="1.20.1290.10">
    <property type="entry name" value="AhpD-like"/>
    <property type="match status" value="1"/>
</dbReference>
<dbReference type="AlphaFoldDB" id="A0A1H0KD33"/>
<dbReference type="InterPro" id="IPR004675">
    <property type="entry name" value="AhpD_core"/>
</dbReference>
<evidence type="ECO:0000313" key="2">
    <source>
        <dbReference type="EMBL" id="SDO53723.1"/>
    </source>
</evidence>
<sequence length="108" mass="11921">MTKFTESTDKKFAQDIIAGAPKQSKAWLAFDQEVGEVEAKIPLKYKELISIGVALTTQCPYCIERHIKQAKELGVTREEISETIMIAAALRSGAAIGYGLLAMKLFKE</sequence>
<dbReference type="RefSeq" id="WP_074612716.1">
    <property type="nucleotide sequence ID" value="NZ_FNGY01000016.1"/>
</dbReference>
<feature type="domain" description="Carboxymuconolactone decarboxylase-like" evidence="1">
    <location>
        <begin position="25"/>
        <end position="103"/>
    </location>
</feature>
<proteinExistence type="predicted"/>
<name>A0A1H0KD33_9SPHI</name>
<dbReference type="InterPro" id="IPR003779">
    <property type="entry name" value="CMD-like"/>
</dbReference>
<reference evidence="3" key="1">
    <citation type="submission" date="2016-10" db="EMBL/GenBank/DDBJ databases">
        <authorList>
            <person name="Varghese N."/>
            <person name="Submissions S."/>
        </authorList>
    </citation>
    <scope>NUCLEOTIDE SEQUENCE [LARGE SCALE GENOMIC DNA]</scope>
    <source>
        <strain evidence="3">DSM 19110</strain>
    </source>
</reference>
<evidence type="ECO:0000259" key="1">
    <source>
        <dbReference type="Pfam" id="PF02627"/>
    </source>
</evidence>
<keyword evidence="2" id="KW-0560">Oxidoreductase</keyword>
<dbReference type="OrthoDB" id="9806086at2"/>
<dbReference type="InterPro" id="IPR029032">
    <property type="entry name" value="AhpD-like"/>
</dbReference>
<dbReference type="Proteomes" id="UP000183200">
    <property type="component" value="Unassembled WGS sequence"/>
</dbReference>